<proteinExistence type="predicted"/>
<name>A0A813C8J2_9DINO</name>
<protein>
    <submittedName>
        <fullName evidence="1">MetH protein</fullName>
    </submittedName>
</protein>
<gene>
    <name evidence="1" type="primary">metH</name>
    <name evidence="1" type="ORF">SNEC2469_LOCUS34074</name>
</gene>
<organism evidence="1 2">
    <name type="scientific">Symbiodinium necroappetens</name>
    <dbReference type="NCBI Taxonomy" id="1628268"/>
    <lineage>
        <taxon>Eukaryota</taxon>
        <taxon>Sar</taxon>
        <taxon>Alveolata</taxon>
        <taxon>Dinophyceae</taxon>
        <taxon>Suessiales</taxon>
        <taxon>Symbiodiniaceae</taxon>
        <taxon>Symbiodinium</taxon>
    </lineage>
</organism>
<keyword evidence="2" id="KW-1185">Reference proteome</keyword>
<evidence type="ECO:0000313" key="1">
    <source>
        <dbReference type="EMBL" id="CAE7940901.1"/>
    </source>
</evidence>
<dbReference type="OrthoDB" id="10306943at2759"/>
<dbReference type="EMBL" id="CAJNJA010092586">
    <property type="protein sequence ID" value="CAE7940901.1"/>
    <property type="molecule type" value="Genomic_DNA"/>
</dbReference>
<dbReference type="InterPro" id="IPR011005">
    <property type="entry name" value="Dihydropteroate_synth-like_sf"/>
</dbReference>
<evidence type="ECO:0000313" key="2">
    <source>
        <dbReference type="Proteomes" id="UP000601435"/>
    </source>
</evidence>
<dbReference type="Gene3D" id="3.20.20.20">
    <property type="entry name" value="Dihydropteroate synthase-like"/>
    <property type="match status" value="1"/>
</dbReference>
<dbReference type="AlphaFoldDB" id="A0A813C8J2"/>
<dbReference type="Proteomes" id="UP000601435">
    <property type="component" value="Unassembled WGS sequence"/>
</dbReference>
<comment type="caution">
    <text evidence="1">The sequence shown here is derived from an EMBL/GenBank/DDBJ whole genome shotgun (WGS) entry which is preliminary data.</text>
</comment>
<sequence length="125" mass="13551">MAQLLRSELDFPPDDIIFDCLITLLGSHGIRASPKDFIDAVAEVRRTCPGVSCVAGDVGKALASLVASCRPVGRRPGGQWPAAQRCMLRMQGSRPEACARGHEPCGRRQHLSRPCYLQPVLEGKV</sequence>
<reference evidence="1" key="1">
    <citation type="submission" date="2021-02" db="EMBL/GenBank/DDBJ databases">
        <authorList>
            <person name="Dougan E. K."/>
            <person name="Rhodes N."/>
            <person name="Thang M."/>
            <person name="Chan C."/>
        </authorList>
    </citation>
    <scope>NUCLEOTIDE SEQUENCE</scope>
</reference>
<accession>A0A813C8J2</accession>